<dbReference type="Proteomes" id="UP000807469">
    <property type="component" value="Unassembled WGS sequence"/>
</dbReference>
<sequence>MSSIALDVVEEIITALYTMNSWIPDYPTIRAYSLVCRDFLPILSDPKTPAISAVYTPCTRQPHSRSHVPHHI</sequence>
<comment type="caution">
    <text evidence="1">The sequence shown here is derived from an EMBL/GenBank/DDBJ whole genome shotgun (WGS) entry which is preliminary data.</text>
</comment>
<evidence type="ECO:0000313" key="2">
    <source>
        <dbReference type="Proteomes" id="UP000807469"/>
    </source>
</evidence>
<organism evidence="1 2">
    <name type="scientific">Pholiota conissans</name>
    <dbReference type="NCBI Taxonomy" id="109636"/>
    <lineage>
        <taxon>Eukaryota</taxon>
        <taxon>Fungi</taxon>
        <taxon>Dikarya</taxon>
        <taxon>Basidiomycota</taxon>
        <taxon>Agaricomycotina</taxon>
        <taxon>Agaricomycetes</taxon>
        <taxon>Agaricomycetidae</taxon>
        <taxon>Agaricales</taxon>
        <taxon>Agaricineae</taxon>
        <taxon>Strophariaceae</taxon>
        <taxon>Pholiota</taxon>
    </lineage>
</organism>
<protein>
    <submittedName>
        <fullName evidence="1">Uncharacterized protein</fullName>
    </submittedName>
</protein>
<accession>A0A9P5YUN4</accession>
<gene>
    <name evidence="1" type="ORF">BDN70DRAFT_885185</name>
</gene>
<proteinExistence type="predicted"/>
<evidence type="ECO:0000313" key="1">
    <source>
        <dbReference type="EMBL" id="KAF9474110.1"/>
    </source>
</evidence>
<keyword evidence="2" id="KW-1185">Reference proteome</keyword>
<dbReference type="AlphaFoldDB" id="A0A9P5YUN4"/>
<dbReference type="OrthoDB" id="2745898at2759"/>
<name>A0A9P5YUN4_9AGAR</name>
<reference evidence="1" key="1">
    <citation type="submission" date="2020-11" db="EMBL/GenBank/DDBJ databases">
        <authorList>
            <consortium name="DOE Joint Genome Institute"/>
            <person name="Ahrendt S."/>
            <person name="Riley R."/>
            <person name="Andreopoulos W."/>
            <person name="Labutti K."/>
            <person name="Pangilinan J."/>
            <person name="Ruiz-Duenas F.J."/>
            <person name="Barrasa J.M."/>
            <person name="Sanchez-Garcia M."/>
            <person name="Camarero S."/>
            <person name="Miyauchi S."/>
            <person name="Serrano A."/>
            <person name="Linde D."/>
            <person name="Babiker R."/>
            <person name="Drula E."/>
            <person name="Ayuso-Fernandez I."/>
            <person name="Pacheco R."/>
            <person name="Padilla G."/>
            <person name="Ferreira P."/>
            <person name="Barriuso J."/>
            <person name="Kellner H."/>
            <person name="Castanera R."/>
            <person name="Alfaro M."/>
            <person name="Ramirez L."/>
            <person name="Pisabarro A.G."/>
            <person name="Kuo A."/>
            <person name="Tritt A."/>
            <person name="Lipzen A."/>
            <person name="He G."/>
            <person name="Yan M."/>
            <person name="Ng V."/>
            <person name="Cullen D."/>
            <person name="Martin F."/>
            <person name="Rosso M.-N."/>
            <person name="Henrissat B."/>
            <person name="Hibbett D."/>
            <person name="Martinez A.T."/>
            <person name="Grigoriev I.V."/>
        </authorList>
    </citation>
    <scope>NUCLEOTIDE SEQUENCE</scope>
    <source>
        <strain evidence="1">CIRM-BRFM 674</strain>
    </source>
</reference>
<dbReference type="EMBL" id="MU155396">
    <property type="protein sequence ID" value="KAF9474110.1"/>
    <property type="molecule type" value="Genomic_DNA"/>
</dbReference>